<keyword evidence="16" id="KW-1185">Reference proteome</keyword>
<keyword evidence="3 12" id="KW-0812">Transmembrane</keyword>
<evidence type="ECO:0000256" key="2">
    <source>
        <dbReference type="ARBA" id="ARBA00022475"/>
    </source>
</evidence>
<sequence length="843" mass="94196">MRYPVPTIEIMGAQVHVMLLIGLSLAFTASGTDSAADDTCVSPGVNTTQPRSGTTRDDTVPRRTPIYVGGMFPVENNQLFGLVDDSVLTAVRHINDLDGILDGYELRMRWDWTEGSAHRALRLLYDFVYVGPPILMAWGPMFSSVAVIINEVAAEYNIIQVTLANSPTLPNKTRFPLTVRCGLQEDELNQPRLALMKEMGWTRAAIVFEDIEYFRSNSQDLAETLADGGVTVLTIEAINDKDQHRSQINNLVNHDARIIFASFYEIPASKFFCEVYRLKAYGPHVIWIMNGWINDGWWRYNSTNNSTCTSEELEEVLRYHLAFHGFYEGADVDLVNFGGIEPTEEQKAYLEKLVTSDLSVRDVLSQSYDGMIVIALALNASISGLAKLDPPRRLEEFHYADSEMRAVFMGAVERVEFYGATSQFSLDENAARTGESLRVVVKQFQSTKDDPMKRVLLLENPGQETRFTRIANNTFVWPGEGPPVDGKTFQEQVIVTSLSLRIAVAVVGTVGVAIAVCFVYINVRYRNRRAIKISSPKINNLTAAGGLLLYGFVFVYSIDSPDFSDATIIVLCHVSTFLLCVGFSLAFGALFMKTFRIHRIFTKAVTQLKKVELPDRRLIMGTCIPVAVDIAIIVLRLAVDDVTVQTMSKDAEEDTNQPGKEIFFVPVRKFCWSENQLYFMGALYVAKGVLLAFGIFLAWETRPITVAELNDSKYLAMSVYIVALTVAITVPVVSLKNDDVNFNYVIVSGAVIVATTAVLCLVFLPKVILFVRTKDRDLSITMMKANKFSGSTVRSFRQADSRTDRLATLLQNKLQQLELMKQDLHSMVTQEESRTINTDETTG</sequence>
<dbReference type="AlphaFoldDB" id="A0A914BJ33"/>
<evidence type="ECO:0000256" key="12">
    <source>
        <dbReference type="SAM" id="Phobius"/>
    </source>
</evidence>
<accession>A0A914BJ33</accession>
<feature type="transmembrane region" description="Helical" evidence="12">
    <location>
        <begin position="677"/>
        <end position="699"/>
    </location>
</feature>
<dbReference type="PRINTS" id="PR01176">
    <property type="entry name" value="GABABRECEPTR"/>
</dbReference>
<keyword evidence="9" id="KW-0325">Glycoprotein</keyword>
<dbReference type="CDD" id="cd06366">
    <property type="entry name" value="PBP1_GABAb_receptor"/>
    <property type="match status" value="1"/>
</dbReference>
<feature type="transmembrane region" description="Helical" evidence="12">
    <location>
        <begin position="568"/>
        <end position="591"/>
    </location>
</feature>
<evidence type="ECO:0000256" key="10">
    <source>
        <dbReference type="ARBA" id="ARBA00023224"/>
    </source>
</evidence>
<dbReference type="InterPro" id="IPR028082">
    <property type="entry name" value="Peripla_BP_I"/>
</dbReference>
<dbReference type="GO" id="GO:0007214">
    <property type="term" value="P:gamma-aminobutyric acid signaling pathway"/>
    <property type="evidence" value="ECO:0007669"/>
    <property type="project" value="TreeGrafter"/>
</dbReference>
<dbReference type="EnsemblMetazoa" id="XM_038220365.1">
    <property type="protein sequence ID" value="XP_038076293.1"/>
    <property type="gene ID" value="LOC119744436"/>
</dbReference>
<keyword evidence="4 13" id="KW-0732">Signal</keyword>
<dbReference type="OrthoDB" id="5597995at2759"/>
<dbReference type="CDD" id="cd15047">
    <property type="entry name" value="7tmC_GABA-B-like"/>
    <property type="match status" value="1"/>
</dbReference>
<keyword evidence="6" id="KW-0297">G-protein coupled receptor</keyword>
<evidence type="ECO:0000256" key="8">
    <source>
        <dbReference type="ARBA" id="ARBA00023170"/>
    </source>
</evidence>
<evidence type="ECO:0000313" key="16">
    <source>
        <dbReference type="Proteomes" id="UP000887568"/>
    </source>
</evidence>
<keyword evidence="8" id="KW-0675">Receptor</keyword>
<dbReference type="FunFam" id="3.40.50.2300:FF:000063">
    <property type="entry name" value="Gamma-aminobutyric acid type B receptor subunit"/>
    <property type="match status" value="1"/>
</dbReference>
<dbReference type="InterPro" id="IPR001828">
    <property type="entry name" value="ANF_lig-bd_rcpt"/>
</dbReference>
<feature type="chain" id="PRO_5037034212" description="Gamma-aminobutyric acid type B receptor subunit 2" evidence="13">
    <location>
        <begin position="32"/>
        <end position="843"/>
    </location>
</feature>
<evidence type="ECO:0000259" key="14">
    <source>
        <dbReference type="PROSITE" id="PS50259"/>
    </source>
</evidence>
<dbReference type="GeneID" id="119744436"/>
<feature type="transmembrane region" description="Helical" evidence="12">
    <location>
        <begin position="618"/>
        <end position="639"/>
    </location>
</feature>
<proteinExistence type="predicted"/>
<dbReference type="SUPFAM" id="SSF53822">
    <property type="entry name" value="Periplasmic binding protein-like I"/>
    <property type="match status" value="1"/>
</dbReference>
<feature type="transmembrane region" description="Helical" evidence="12">
    <location>
        <begin position="502"/>
        <end position="523"/>
    </location>
</feature>
<evidence type="ECO:0000313" key="15">
    <source>
        <dbReference type="EnsemblMetazoa" id="XP_038076293.1"/>
    </source>
</evidence>
<dbReference type="RefSeq" id="XP_038076293.1">
    <property type="nucleotide sequence ID" value="XM_038220365.1"/>
</dbReference>
<feature type="transmembrane region" description="Helical" evidence="12">
    <location>
        <begin position="714"/>
        <end position="735"/>
    </location>
</feature>
<keyword evidence="5 12" id="KW-1133">Transmembrane helix</keyword>
<feature type="transmembrane region" description="Helical" evidence="12">
    <location>
        <begin position="538"/>
        <end position="556"/>
    </location>
</feature>
<keyword evidence="2" id="KW-1003">Cell membrane</keyword>
<evidence type="ECO:0000256" key="7">
    <source>
        <dbReference type="ARBA" id="ARBA00023136"/>
    </source>
</evidence>
<dbReference type="PANTHER" id="PTHR10519:SF74">
    <property type="entry name" value="GAMMA-AMINOBUTYRIC ACID TYPE B RECEPTOR SUBUNIT 2"/>
    <property type="match status" value="1"/>
</dbReference>
<reference evidence="15" key="1">
    <citation type="submission" date="2022-11" db="UniProtKB">
        <authorList>
            <consortium name="EnsemblMetazoa"/>
        </authorList>
    </citation>
    <scope>IDENTIFICATION</scope>
</reference>
<name>A0A914BJ33_PATMI</name>
<dbReference type="Pfam" id="PF00003">
    <property type="entry name" value="7tm_3"/>
    <property type="match status" value="1"/>
</dbReference>
<comment type="subcellular location">
    <subcellularLocation>
        <location evidence="1">Cell membrane</location>
        <topology evidence="1">Multi-pass membrane protein</topology>
    </subcellularLocation>
</comment>
<keyword evidence="7 12" id="KW-0472">Membrane</keyword>
<dbReference type="Gene3D" id="3.40.50.2300">
    <property type="match status" value="2"/>
</dbReference>
<dbReference type="OMA" id="IYVGGMF"/>
<feature type="transmembrane region" description="Helical" evidence="12">
    <location>
        <begin position="741"/>
        <end position="764"/>
    </location>
</feature>
<evidence type="ECO:0000256" key="1">
    <source>
        <dbReference type="ARBA" id="ARBA00004651"/>
    </source>
</evidence>
<evidence type="ECO:0000256" key="11">
    <source>
        <dbReference type="ARBA" id="ARBA00073785"/>
    </source>
</evidence>
<evidence type="ECO:0000256" key="13">
    <source>
        <dbReference type="SAM" id="SignalP"/>
    </source>
</evidence>
<dbReference type="InterPro" id="IPR002455">
    <property type="entry name" value="GPCR3_GABA-B"/>
</dbReference>
<dbReference type="InterPro" id="IPR017978">
    <property type="entry name" value="GPCR_3_C"/>
</dbReference>
<dbReference type="Pfam" id="PF01094">
    <property type="entry name" value="ANF_receptor"/>
    <property type="match status" value="1"/>
</dbReference>
<evidence type="ECO:0000256" key="3">
    <source>
        <dbReference type="ARBA" id="ARBA00022692"/>
    </source>
</evidence>
<evidence type="ECO:0000256" key="6">
    <source>
        <dbReference type="ARBA" id="ARBA00023040"/>
    </source>
</evidence>
<feature type="domain" description="G-protein coupled receptors family 3 profile" evidence="14">
    <location>
        <begin position="507"/>
        <end position="777"/>
    </location>
</feature>
<feature type="signal peptide" evidence="13">
    <location>
        <begin position="1"/>
        <end position="31"/>
    </location>
</feature>
<dbReference type="Proteomes" id="UP000887568">
    <property type="component" value="Unplaced"/>
</dbReference>
<dbReference type="GO" id="GO:0038039">
    <property type="term" value="C:G protein-coupled receptor heterodimeric complex"/>
    <property type="evidence" value="ECO:0007669"/>
    <property type="project" value="TreeGrafter"/>
</dbReference>
<evidence type="ECO:0000256" key="5">
    <source>
        <dbReference type="ARBA" id="ARBA00022989"/>
    </source>
</evidence>
<dbReference type="PRINTS" id="PR01177">
    <property type="entry name" value="GABAB1RECPTR"/>
</dbReference>
<keyword evidence="10" id="KW-0807">Transducer</keyword>
<dbReference type="PROSITE" id="PS50259">
    <property type="entry name" value="G_PROTEIN_RECEP_F3_4"/>
    <property type="match status" value="1"/>
</dbReference>
<protein>
    <recommendedName>
        <fullName evidence="11">Gamma-aminobutyric acid type B receptor subunit 2</fullName>
    </recommendedName>
</protein>
<organism evidence="15 16">
    <name type="scientific">Patiria miniata</name>
    <name type="common">Bat star</name>
    <name type="synonym">Asterina miniata</name>
    <dbReference type="NCBI Taxonomy" id="46514"/>
    <lineage>
        <taxon>Eukaryota</taxon>
        <taxon>Metazoa</taxon>
        <taxon>Echinodermata</taxon>
        <taxon>Eleutherozoa</taxon>
        <taxon>Asterozoa</taxon>
        <taxon>Asteroidea</taxon>
        <taxon>Valvatacea</taxon>
        <taxon>Valvatida</taxon>
        <taxon>Asterinidae</taxon>
        <taxon>Patiria</taxon>
    </lineage>
</organism>
<dbReference type="GO" id="GO:0004965">
    <property type="term" value="F:G protein-coupled GABA receptor activity"/>
    <property type="evidence" value="ECO:0007669"/>
    <property type="project" value="InterPro"/>
</dbReference>
<evidence type="ECO:0000256" key="9">
    <source>
        <dbReference type="ARBA" id="ARBA00023180"/>
    </source>
</evidence>
<dbReference type="PANTHER" id="PTHR10519">
    <property type="entry name" value="GABA-B RECEPTOR"/>
    <property type="match status" value="1"/>
</dbReference>
<evidence type="ECO:0000256" key="4">
    <source>
        <dbReference type="ARBA" id="ARBA00022729"/>
    </source>
</evidence>